<dbReference type="SUPFAM" id="SSF51004">
    <property type="entry name" value="C-terminal (heme d1) domain of cytochrome cd1-nitrite reductase"/>
    <property type="match status" value="1"/>
</dbReference>
<proteinExistence type="predicted"/>
<dbReference type="Gene3D" id="2.130.10.10">
    <property type="entry name" value="YVTN repeat-like/Quinoprotein amine dehydrogenase"/>
    <property type="match status" value="2"/>
</dbReference>
<feature type="region of interest" description="Disordered" evidence="1">
    <location>
        <begin position="2036"/>
        <end position="2137"/>
    </location>
</feature>
<sequence length="2137" mass="222721">MRGFFVIFVGRILRMKRPHRQLSFFEILLFSVGIFLFFVFASASIFWERAYSATPPSIISYQGKLLENGSAVTTSKAMAFYLYDDLTAGTLLYSASGTLVATTTVTITPTSGIFSVDLGDTSGSPATNVVTSSIFANNASVYLEVWIDGTQMSPRKRLTSAPYALNAEYLMGATGSTGSTSKHIVISDANGNFTFSGSPQSSGVDGGPIYVNTIDDADKTLFGIAVGGAERFRVDNEGDTTVVGDLAVSSTLFVDVSTGRVGINSTSPDYALTVSGTSHFNATTTLTSLLNVQGGIASPEIVGTLTSGLNLGTSPGMVIQGDYAYITGSSTFSVVDISRPASPTLVGSYTSTTLMSGVRSAVAVRGSYAYVTSYSAGTVLVFDISRPSSPTLLTYSTDTNFPTSVALLGGYAFVPEGFGGGNIDVFDISNPGNVTFISQEMFGTNSLSITFSGKYLYLGDQFGQFSVVDASDPANLVAVSATSLFPDFSADVSDVFVSGKYAYIVGGTDDDELRILDISDPSSVTTTGFIVSSTSALLEGASSVYVANDYAYVASYDDDALAIIDISTPSSPQAVGSVSSATIDGAAQVKVKGNYAYVLGGLSGTLAIIDLRGSKISNSSIGNAEVANLQVFNDSVFDNNLHVRGGLSVGYQGLLLGGDLTLVSPSSTNASNTLRFSDTVYLRSSATTTASDAFVFDTKNTLTGGNLLNVRNNGTSLFVIDESGNVGVNSSSPSYNLTVVGTSYVSGTSTLGDTIISGDLNVDSGVLFVDVSTNRVGINSTTPAFDLAVNGTSKFTGTSTFSDLLTIQGRVKKPVMVGRVDPGGLAQNVFVQGDYAYVANSSRGLDIFDISYAKNPVLKGTVNPGGTYEDVVVSGQYAYLTNENGVIVVDVSNPSNPFFVATSTGSGGVAGGLDISGSYVYSIQATALEITDISHAAVPTNIADFSMGGSTAYDVTVKGNYAYVAQGVGGLQILDVSDPSNPFIVGSTDPGGTARSVTVVGKYAYIGNNDRGLDIIDISDPTAPTTTGNLVPAAGVVFDVVVAGDYAYLANFNDGVTIVDISSSTNPTVVIENFDLNDLGAAAVSGFFADGNNVYMALSGWGLGILDVSGAKVSNASFGSAQISNLSVRGKAMFDSGLYVRNGLQVGNNGLLVGGDFGIYAPSSTANATNTLRFSHTAMFRSFATGTSDDAFIFDTDSDLTAGNLLTIRENGTDRFVIEQSGKVGIGTSTPQYDLSVSGTSRFTGESSFGATTTIASNFVVEGRSAAPILISTTDFGAGSIYDLFVQGDYLYIPRQGDGLKIIDITDPTNIASTTEFNPAYSISGIFVSGNYAYVSGGNGEVHVLDVSNPSQVREVSQHTVSGSTSVTDLFVSGNYAYVDANDEGLVVLDIGDPENIFEVGRYISSSNGRDVDVYGEYAYFINVGAGLEVIDVSEPANPRSIATLDPGNKALLDEITVFNNYAFITRSGDAMAVIDISDPTAPVDLGDIDPAGSNGVNDIAVLNNYLYLVGSPNAASFQTYKIGADAANTTTYELLSTLDVGGADEIVVSGKYAYVVETASDELKIFDLSGANITNADIGGAKISALEVDTYAKFNGSVHIRNGLHVGNNGLLVGGDLSIYSNSTTANATNTVRFSDRVMFQTSASTSVSNLFIFDTYNSFPTTVSTTYLLSVRNNGQSAFSVASNGDVAASGTLYAANATVGTPGSPGDLAERVDIALDDHVESGDVMIVDPNALDTYRRSGGTYEQSIAGVISTNPTITVGNGRTKHTAVMAMIGRVPIKVSTENGPIRRGDILVSASIAGYAMRYDATVDNGATLVGAVGVALEAFDGEKGKILGLVRSGWMNNRNETIAGLQQDLIAVAEAGGVDIGANPADLQVVEEAAGGIGRINENLNLNGYYISNVAGLFGKNNAWEIDLGGRFITKVETSEGDTSLYALQSQDTEYIFSGSAALTDGKATIEFQQVTQDIIDPDQPIKVSITLTDDANGVYVSEKSKEGFSVKELLNGKSNATFDWVVIAHRNIDGNKPKVEEELLGEEPNDENNGGGLVPLEEPPVVPAEGEAPAEEPVQNQEGEDVPPGEQPQGEEDVEDPVVVPSDDQKEPAVVPPADGPAEGNPIENVPVEPPVEEVPAEVAVE</sequence>
<dbReference type="Proteomes" id="UP000229362">
    <property type="component" value="Unassembled WGS sequence"/>
</dbReference>
<dbReference type="SUPFAM" id="SSF101908">
    <property type="entry name" value="Putative isomerase YbhE"/>
    <property type="match status" value="1"/>
</dbReference>
<feature type="non-terminal residue" evidence="3">
    <location>
        <position position="2137"/>
    </location>
</feature>
<gene>
    <name evidence="3" type="ORF">COU33_02805</name>
</gene>
<feature type="compositionally biased region" description="Acidic residues" evidence="1">
    <location>
        <begin position="2126"/>
        <end position="2137"/>
    </location>
</feature>
<keyword evidence="2" id="KW-1133">Transmembrane helix</keyword>
<feature type="compositionally biased region" description="Acidic residues" evidence="1">
    <location>
        <begin position="2073"/>
        <end position="2091"/>
    </location>
</feature>
<protein>
    <recommendedName>
        <fullName evidence="5">LVIVD repeat protein</fullName>
    </recommendedName>
</protein>
<evidence type="ECO:0000313" key="4">
    <source>
        <dbReference type="Proteomes" id="UP000229362"/>
    </source>
</evidence>
<keyword evidence="2" id="KW-0812">Transmembrane</keyword>
<comment type="caution">
    <text evidence="3">The sequence shown here is derived from an EMBL/GenBank/DDBJ whole genome shotgun (WGS) entry which is preliminary data.</text>
</comment>
<evidence type="ECO:0000256" key="2">
    <source>
        <dbReference type="SAM" id="Phobius"/>
    </source>
</evidence>
<dbReference type="SUPFAM" id="SSF75011">
    <property type="entry name" value="3-carboxy-cis,cis-mucoante lactonizing enzyme"/>
    <property type="match status" value="1"/>
</dbReference>
<reference evidence="4" key="1">
    <citation type="submission" date="2017-09" db="EMBL/GenBank/DDBJ databases">
        <title>Depth-based differentiation of microbial function through sediment-hosted aquifers and enrichment of novel symbionts in the deep terrestrial subsurface.</title>
        <authorList>
            <person name="Probst A.J."/>
            <person name="Ladd B."/>
            <person name="Jarett J.K."/>
            <person name="Geller-Mcgrath D.E."/>
            <person name="Sieber C.M.K."/>
            <person name="Emerson J.B."/>
            <person name="Anantharaman K."/>
            <person name="Thomas B.C."/>
            <person name="Malmstrom R."/>
            <person name="Stieglmeier M."/>
            <person name="Klingl A."/>
            <person name="Woyke T."/>
            <person name="Ryan C.M."/>
            <person name="Banfield J.F."/>
        </authorList>
    </citation>
    <scope>NUCLEOTIDE SEQUENCE [LARGE SCALE GENOMIC DNA]</scope>
</reference>
<dbReference type="InterPro" id="IPR015943">
    <property type="entry name" value="WD40/YVTN_repeat-like_dom_sf"/>
</dbReference>
<keyword evidence="2" id="KW-0472">Membrane</keyword>
<evidence type="ECO:0000313" key="3">
    <source>
        <dbReference type="EMBL" id="PIT86498.1"/>
    </source>
</evidence>
<dbReference type="Pfam" id="PF08309">
    <property type="entry name" value="LVIVD"/>
    <property type="match status" value="18"/>
</dbReference>
<name>A0A2M6W146_9BACT</name>
<evidence type="ECO:0000256" key="1">
    <source>
        <dbReference type="SAM" id="MobiDB-lite"/>
    </source>
</evidence>
<dbReference type="InterPro" id="IPR013211">
    <property type="entry name" value="LVIVD"/>
</dbReference>
<feature type="compositionally biased region" description="Low complexity" evidence="1">
    <location>
        <begin position="2058"/>
        <end position="2069"/>
    </location>
</feature>
<organism evidence="3 4">
    <name type="scientific">Candidatus Magasanikbacteria bacterium CG10_big_fil_rev_8_21_14_0_10_43_6</name>
    <dbReference type="NCBI Taxonomy" id="1974650"/>
    <lineage>
        <taxon>Bacteria</taxon>
        <taxon>Candidatus Magasanikiibacteriota</taxon>
    </lineage>
</organism>
<dbReference type="InterPro" id="IPR011048">
    <property type="entry name" value="Haem_d1_sf"/>
</dbReference>
<accession>A0A2M6W146</accession>
<evidence type="ECO:0008006" key="5">
    <source>
        <dbReference type="Google" id="ProtNLM"/>
    </source>
</evidence>
<feature type="transmembrane region" description="Helical" evidence="2">
    <location>
        <begin position="21"/>
        <end position="47"/>
    </location>
</feature>
<dbReference type="EMBL" id="PFBZ01000119">
    <property type="protein sequence ID" value="PIT86498.1"/>
    <property type="molecule type" value="Genomic_DNA"/>
</dbReference>